<dbReference type="EMBL" id="KU726251">
    <property type="protein sequence ID" value="AMR59653.1"/>
    <property type="molecule type" value="Genomic_DNA"/>
</dbReference>
<sequence>MNLYLLERTDDIGYDEFDSIIVAAPTEQAACAIPPDCGHWMDCRWLPKERWDEGLTLTVTLIGTTHYPAGTVVHESFNAG</sequence>
<gene>
    <name evidence="1" type="ORF">SEGD1_002</name>
</gene>
<name>A0A142II65_9CAUD</name>
<dbReference type="Proteomes" id="UP000223976">
    <property type="component" value="Segment"/>
</dbReference>
<reference evidence="1 2" key="1">
    <citation type="submission" date="2016-02" db="EMBL/GenBank/DDBJ databases">
        <title>Complete genome sequence of a polyvalent bacteriophage, SEGD1, simultaneously inhibiting both Salmonella enterica and Escherichia coli O157:H7.</title>
        <authorList>
            <person name="Fan J."/>
            <person name="Ma J."/>
        </authorList>
    </citation>
    <scope>NUCLEOTIDE SEQUENCE [LARGE SCALE GENOMIC DNA]</scope>
</reference>
<proteinExistence type="predicted"/>
<organism evidence="1 2">
    <name type="scientific">Enterobacteria phage SEGD1</name>
    <dbReference type="NCBI Taxonomy" id="1805456"/>
    <lineage>
        <taxon>Viruses</taxon>
        <taxon>Duplodnaviria</taxon>
        <taxon>Heunggongvirae</taxon>
        <taxon>Uroviricota</taxon>
        <taxon>Caudoviricetes</taxon>
        <taxon>Chimalliviridae</taxon>
        <taxon>Seoulvirus</taxon>
        <taxon>Seoulvirus SPN3US</taxon>
    </lineage>
</organism>
<accession>A0A142II65</accession>
<evidence type="ECO:0000313" key="1">
    <source>
        <dbReference type="EMBL" id="AMR59653.1"/>
    </source>
</evidence>
<evidence type="ECO:0000313" key="2">
    <source>
        <dbReference type="Proteomes" id="UP000223976"/>
    </source>
</evidence>
<protein>
    <submittedName>
        <fullName evidence="1">Uncharacterized protein</fullName>
    </submittedName>
</protein>